<dbReference type="Proteomes" id="UP000077266">
    <property type="component" value="Unassembled WGS sequence"/>
</dbReference>
<protein>
    <submittedName>
        <fullName evidence="2">Uncharacterized protein</fullName>
    </submittedName>
</protein>
<sequence length="106" mass="12506">MYSVHYSHSCGLYKEVAEDKLALQLAAPTPAQDPRRDSVTHKSGRRARDERSASPARHRERDESHRRRHSRSRSRSPSHRKHRSRREDGKQRDEDSRRRVKIESPS</sequence>
<gene>
    <name evidence="2" type="ORF">EXIGLDRAFT_720271</name>
</gene>
<feature type="compositionally biased region" description="Basic and acidic residues" evidence="1">
    <location>
        <begin position="33"/>
        <end position="65"/>
    </location>
</feature>
<evidence type="ECO:0000313" key="2">
    <source>
        <dbReference type="EMBL" id="KZV90578.1"/>
    </source>
</evidence>
<organism evidence="2 3">
    <name type="scientific">Exidia glandulosa HHB12029</name>
    <dbReference type="NCBI Taxonomy" id="1314781"/>
    <lineage>
        <taxon>Eukaryota</taxon>
        <taxon>Fungi</taxon>
        <taxon>Dikarya</taxon>
        <taxon>Basidiomycota</taxon>
        <taxon>Agaricomycotina</taxon>
        <taxon>Agaricomycetes</taxon>
        <taxon>Auriculariales</taxon>
        <taxon>Exidiaceae</taxon>
        <taxon>Exidia</taxon>
    </lineage>
</organism>
<keyword evidence="3" id="KW-1185">Reference proteome</keyword>
<dbReference type="EMBL" id="KV426046">
    <property type="protein sequence ID" value="KZV90578.1"/>
    <property type="molecule type" value="Genomic_DNA"/>
</dbReference>
<feature type="region of interest" description="Disordered" evidence="1">
    <location>
        <begin position="24"/>
        <end position="106"/>
    </location>
</feature>
<dbReference type="AlphaFoldDB" id="A0A165GIL6"/>
<feature type="compositionally biased region" description="Basic residues" evidence="1">
    <location>
        <begin position="66"/>
        <end position="84"/>
    </location>
</feature>
<accession>A0A165GIL6</accession>
<feature type="compositionally biased region" description="Basic and acidic residues" evidence="1">
    <location>
        <begin position="85"/>
        <end position="97"/>
    </location>
</feature>
<proteinExistence type="predicted"/>
<reference evidence="2 3" key="1">
    <citation type="journal article" date="2016" name="Mol. Biol. Evol.">
        <title>Comparative Genomics of Early-Diverging Mushroom-Forming Fungi Provides Insights into the Origins of Lignocellulose Decay Capabilities.</title>
        <authorList>
            <person name="Nagy L.G."/>
            <person name="Riley R."/>
            <person name="Tritt A."/>
            <person name="Adam C."/>
            <person name="Daum C."/>
            <person name="Floudas D."/>
            <person name="Sun H."/>
            <person name="Yadav J.S."/>
            <person name="Pangilinan J."/>
            <person name="Larsson K.H."/>
            <person name="Matsuura K."/>
            <person name="Barry K."/>
            <person name="Labutti K."/>
            <person name="Kuo R."/>
            <person name="Ohm R.A."/>
            <person name="Bhattacharya S.S."/>
            <person name="Shirouzu T."/>
            <person name="Yoshinaga Y."/>
            <person name="Martin F.M."/>
            <person name="Grigoriev I.V."/>
            <person name="Hibbett D.S."/>
        </authorList>
    </citation>
    <scope>NUCLEOTIDE SEQUENCE [LARGE SCALE GENOMIC DNA]</scope>
    <source>
        <strain evidence="2 3">HHB12029</strain>
    </source>
</reference>
<name>A0A165GIL6_EXIGL</name>
<dbReference type="InParanoid" id="A0A165GIL6"/>
<evidence type="ECO:0000313" key="3">
    <source>
        <dbReference type="Proteomes" id="UP000077266"/>
    </source>
</evidence>
<evidence type="ECO:0000256" key="1">
    <source>
        <dbReference type="SAM" id="MobiDB-lite"/>
    </source>
</evidence>